<dbReference type="SUPFAM" id="SSF51556">
    <property type="entry name" value="Metallo-dependent hydrolases"/>
    <property type="match status" value="1"/>
</dbReference>
<evidence type="ECO:0000256" key="2">
    <source>
        <dbReference type="ARBA" id="ARBA00022801"/>
    </source>
</evidence>
<dbReference type="Gene3D" id="3.20.20.140">
    <property type="entry name" value="Metal-dependent hydrolases"/>
    <property type="match status" value="1"/>
</dbReference>
<organism evidence="4 5">
    <name type="scientific">Candidatus Magasanikbacteria bacterium RIFCSPHIGHO2_01_FULL_33_34</name>
    <dbReference type="NCBI Taxonomy" id="1798671"/>
    <lineage>
        <taxon>Bacteria</taxon>
        <taxon>Candidatus Magasanikiibacteriota</taxon>
    </lineage>
</organism>
<dbReference type="NCBIfam" id="TIGR00010">
    <property type="entry name" value="YchF/TatD family DNA exonuclease"/>
    <property type="match status" value="1"/>
</dbReference>
<feature type="binding site" evidence="3">
    <location>
        <position position="6"/>
    </location>
    <ligand>
        <name>a divalent metal cation</name>
        <dbReference type="ChEBI" id="CHEBI:60240"/>
        <label>1</label>
    </ligand>
</feature>
<dbReference type="EMBL" id="MFPS01000003">
    <property type="protein sequence ID" value="OGH60114.1"/>
    <property type="molecule type" value="Genomic_DNA"/>
</dbReference>
<keyword evidence="1 3" id="KW-0479">Metal-binding</keyword>
<dbReference type="PIRSF" id="PIRSF005902">
    <property type="entry name" value="DNase_TatD"/>
    <property type="match status" value="1"/>
</dbReference>
<feature type="binding site" evidence="3">
    <location>
        <position position="227"/>
    </location>
    <ligand>
        <name>a divalent metal cation</name>
        <dbReference type="ChEBI" id="CHEBI:60240"/>
        <label>1</label>
    </ligand>
</feature>
<reference evidence="4 5" key="1">
    <citation type="journal article" date="2016" name="Nat. Commun.">
        <title>Thousands of microbial genomes shed light on interconnected biogeochemical processes in an aquifer system.</title>
        <authorList>
            <person name="Anantharaman K."/>
            <person name="Brown C.T."/>
            <person name="Hug L.A."/>
            <person name="Sharon I."/>
            <person name="Castelle C.J."/>
            <person name="Probst A.J."/>
            <person name="Thomas B.C."/>
            <person name="Singh A."/>
            <person name="Wilkins M.J."/>
            <person name="Karaoz U."/>
            <person name="Brodie E.L."/>
            <person name="Williams K.H."/>
            <person name="Hubbard S.S."/>
            <person name="Banfield J.F."/>
        </authorList>
    </citation>
    <scope>NUCLEOTIDE SEQUENCE [LARGE SCALE GENOMIC DNA]</scope>
</reference>
<gene>
    <name evidence="4" type="ORF">A2725_00500</name>
</gene>
<sequence length="281" mass="32373">MLLDTHCHLQFKGFDEDRGDVIKRIAEKGVVLNIVGTQKNTSKLAVELAEKYENFYASIGTHPVHLFPSHIDEEESSFKSREEDFDEEYYGELVKSKKVIAIGETGLELYHLPKDKTVEEVLKKQKEVFVAHINFAKKHDLPLVIHCREAHEEMANLLESFGRNIRGTMHCFTGNWEQAQKYLKLGLYLGFTGVVTFPPKKTNPQQQIDLLEVLERAPLDRIVVETDSPYLAPQICRGKRCEPWMVEEVVKKLAEIRKMEYKEVEDQVAKNTLALFTRINA</sequence>
<feature type="binding site" evidence="3">
    <location>
        <position position="104"/>
    </location>
    <ligand>
        <name>a divalent metal cation</name>
        <dbReference type="ChEBI" id="CHEBI:60240"/>
        <label>1</label>
    </ligand>
</feature>
<feature type="binding site" evidence="3">
    <location>
        <position position="8"/>
    </location>
    <ligand>
        <name>a divalent metal cation</name>
        <dbReference type="ChEBI" id="CHEBI:60240"/>
        <label>1</label>
    </ligand>
</feature>
<accession>A0A1F6LLC1</accession>
<evidence type="ECO:0000256" key="3">
    <source>
        <dbReference type="PIRSR" id="PIRSR005902-1"/>
    </source>
</evidence>
<dbReference type="FunFam" id="3.20.20.140:FF:000005">
    <property type="entry name" value="TatD family hydrolase"/>
    <property type="match status" value="1"/>
</dbReference>
<dbReference type="Proteomes" id="UP000177067">
    <property type="component" value="Unassembled WGS sequence"/>
</dbReference>
<dbReference type="InterPro" id="IPR018228">
    <property type="entry name" value="DNase_TatD-rel_CS"/>
</dbReference>
<dbReference type="PANTHER" id="PTHR46124">
    <property type="entry name" value="D-AMINOACYL-TRNA DEACYLASE"/>
    <property type="match status" value="1"/>
</dbReference>
<name>A0A1F6LLC1_9BACT</name>
<evidence type="ECO:0008006" key="6">
    <source>
        <dbReference type="Google" id="ProtNLM"/>
    </source>
</evidence>
<dbReference type="PANTHER" id="PTHR46124:SF2">
    <property type="entry name" value="D-AMINOACYL-TRNA DEACYLASE"/>
    <property type="match status" value="1"/>
</dbReference>
<dbReference type="InterPro" id="IPR015991">
    <property type="entry name" value="TatD/YcfH-like"/>
</dbReference>
<dbReference type="AlphaFoldDB" id="A0A1F6LLC1"/>
<feature type="binding site" evidence="3">
    <location>
        <position position="170"/>
    </location>
    <ligand>
        <name>a divalent metal cation</name>
        <dbReference type="ChEBI" id="CHEBI:60240"/>
        <label>2</label>
    </ligand>
</feature>
<protein>
    <recommendedName>
        <fullName evidence="6">Hydrolase TatD</fullName>
    </recommendedName>
</protein>
<dbReference type="InterPro" id="IPR032466">
    <property type="entry name" value="Metal_Hydrolase"/>
</dbReference>
<proteinExistence type="predicted"/>
<dbReference type="Pfam" id="PF01026">
    <property type="entry name" value="TatD_DNase"/>
    <property type="match status" value="1"/>
</dbReference>
<evidence type="ECO:0000256" key="1">
    <source>
        <dbReference type="ARBA" id="ARBA00022723"/>
    </source>
</evidence>
<evidence type="ECO:0000313" key="5">
    <source>
        <dbReference type="Proteomes" id="UP000177067"/>
    </source>
</evidence>
<dbReference type="GO" id="GO:0046872">
    <property type="term" value="F:metal ion binding"/>
    <property type="evidence" value="ECO:0007669"/>
    <property type="project" value="UniProtKB-KW"/>
</dbReference>
<dbReference type="GO" id="GO:0016788">
    <property type="term" value="F:hydrolase activity, acting on ester bonds"/>
    <property type="evidence" value="ECO:0007669"/>
    <property type="project" value="InterPro"/>
</dbReference>
<feature type="binding site" evidence="3">
    <location>
        <position position="146"/>
    </location>
    <ligand>
        <name>a divalent metal cation</name>
        <dbReference type="ChEBI" id="CHEBI:60240"/>
        <label>2</label>
    </ligand>
</feature>
<dbReference type="InterPro" id="IPR001130">
    <property type="entry name" value="TatD-like"/>
</dbReference>
<dbReference type="PROSITE" id="PS01090">
    <property type="entry name" value="TATD_2"/>
    <property type="match status" value="1"/>
</dbReference>
<comment type="caution">
    <text evidence="4">The sequence shown here is derived from an EMBL/GenBank/DDBJ whole genome shotgun (WGS) entry which is preliminary data.</text>
</comment>
<dbReference type="GO" id="GO:0004536">
    <property type="term" value="F:DNA nuclease activity"/>
    <property type="evidence" value="ECO:0007669"/>
    <property type="project" value="InterPro"/>
</dbReference>
<dbReference type="CDD" id="cd01310">
    <property type="entry name" value="TatD_DNAse"/>
    <property type="match status" value="1"/>
</dbReference>
<keyword evidence="2" id="KW-0378">Hydrolase</keyword>
<evidence type="ECO:0000313" key="4">
    <source>
        <dbReference type="EMBL" id="OGH60114.1"/>
    </source>
</evidence>